<reference evidence="1" key="2">
    <citation type="journal article" date="2015" name="Data Brief">
        <title>Shoot transcriptome of the giant reed, Arundo donax.</title>
        <authorList>
            <person name="Barrero R.A."/>
            <person name="Guerrero F.D."/>
            <person name="Moolhuijzen P."/>
            <person name="Goolsby J.A."/>
            <person name="Tidwell J."/>
            <person name="Bellgard S.E."/>
            <person name="Bellgard M.I."/>
        </authorList>
    </citation>
    <scope>NUCLEOTIDE SEQUENCE</scope>
    <source>
        <tissue evidence="1">Shoot tissue taken approximately 20 cm above the soil surface</tissue>
    </source>
</reference>
<proteinExistence type="predicted"/>
<dbReference type="AlphaFoldDB" id="A0A0A9C1G4"/>
<dbReference type="EMBL" id="GBRH01228479">
    <property type="protein sequence ID" value="JAD69416.1"/>
    <property type="molecule type" value="Transcribed_RNA"/>
</dbReference>
<organism evidence="1">
    <name type="scientific">Arundo donax</name>
    <name type="common">Giant reed</name>
    <name type="synonym">Donax arundinaceus</name>
    <dbReference type="NCBI Taxonomy" id="35708"/>
    <lineage>
        <taxon>Eukaryota</taxon>
        <taxon>Viridiplantae</taxon>
        <taxon>Streptophyta</taxon>
        <taxon>Embryophyta</taxon>
        <taxon>Tracheophyta</taxon>
        <taxon>Spermatophyta</taxon>
        <taxon>Magnoliopsida</taxon>
        <taxon>Liliopsida</taxon>
        <taxon>Poales</taxon>
        <taxon>Poaceae</taxon>
        <taxon>PACMAD clade</taxon>
        <taxon>Arundinoideae</taxon>
        <taxon>Arundineae</taxon>
        <taxon>Arundo</taxon>
    </lineage>
</organism>
<evidence type="ECO:0000313" key="1">
    <source>
        <dbReference type="EMBL" id="JAD69416.1"/>
    </source>
</evidence>
<reference evidence="1" key="1">
    <citation type="submission" date="2014-09" db="EMBL/GenBank/DDBJ databases">
        <authorList>
            <person name="Magalhaes I.L.F."/>
            <person name="Oliveira U."/>
            <person name="Santos F.R."/>
            <person name="Vidigal T.H.D.A."/>
            <person name="Brescovit A.D."/>
            <person name="Santos A.J."/>
        </authorList>
    </citation>
    <scope>NUCLEOTIDE SEQUENCE</scope>
    <source>
        <tissue evidence="1">Shoot tissue taken approximately 20 cm above the soil surface</tissue>
    </source>
</reference>
<protein>
    <submittedName>
        <fullName evidence="1">Uncharacterized protein</fullName>
    </submittedName>
</protein>
<sequence length="33" mass="3852">MMIGAALFYHLQLLAELLMSFWHDVLKSAQEFP</sequence>
<name>A0A0A9C1G4_ARUDO</name>
<accession>A0A0A9C1G4</accession>